<dbReference type="STRING" id="2045.KR76_00163"/>
<dbReference type="HOGENOM" id="CLU_3273470_0_0_11"/>
<sequence length="41" mass="4448">MSGPGTGWRRRVERPWSAGDESCPITTAGPQLGPRTQEKPP</sequence>
<name>A0A0C5WZS9_NOCSI</name>
<dbReference type="KEGG" id="psim:KR76_00163"/>
<dbReference type="Proteomes" id="UP000030300">
    <property type="component" value="Chromosome"/>
</dbReference>
<evidence type="ECO:0000256" key="1">
    <source>
        <dbReference type="SAM" id="MobiDB-lite"/>
    </source>
</evidence>
<accession>A0A0C5WZS9</accession>
<reference evidence="2 3" key="1">
    <citation type="journal article" date="2015" name="Genome Announc.">
        <title>Complete Genome Sequence of Steroid-Transforming Nocardioides simplex VKM Ac-2033D.</title>
        <authorList>
            <person name="Shtratnikova V.Y."/>
            <person name="Schelkunov M.I."/>
            <person name="Pekov Y.A."/>
            <person name="Fokina V.V."/>
            <person name="Logacheva M.D."/>
            <person name="Sokolov S.L."/>
            <person name="Bragin E.Y."/>
            <person name="Ashapkin V.V."/>
            <person name="Donova M.V."/>
        </authorList>
    </citation>
    <scope>NUCLEOTIDE SEQUENCE [LARGE SCALE GENOMIC DNA]</scope>
    <source>
        <strain evidence="2 3">VKM Ac-2033D</strain>
    </source>
</reference>
<keyword evidence="3" id="KW-1185">Reference proteome</keyword>
<proteinExistence type="predicted"/>
<evidence type="ECO:0000313" key="2">
    <source>
        <dbReference type="EMBL" id="AJR18833.1"/>
    </source>
</evidence>
<gene>
    <name evidence="2" type="ORF">KR76_00163</name>
</gene>
<organism evidence="2 3">
    <name type="scientific">Nocardioides simplex</name>
    <name type="common">Arthrobacter simplex</name>
    <dbReference type="NCBI Taxonomy" id="2045"/>
    <lineage>
        <taxon>Bacteria</taxon>
        <taxon>Bacillati</taxon>
        <taxon>Actinomycetota</taxon>
        <taxon>Actinomycetes</taxon>
        <taxon>Propionibacteriales</taxon>
        <taxon>Nocardioidaceae</taxon>
        <taxon>Pimelobacter</taxon>
    </lineage>
</organism>
<protein>
    <submittedName>
        <fullName evidence="2">Uncharacterized protein</fullName>
    </submittedName>
</protein>
<dbReference type="EMBL" id="CP009896">
    <property type="protein sequence ID" value="AJR18833.1"/>
    <property type="molecule type" value="Genomic_DNA"/>
</dbReference>
<feature type="region of interest" description="Disordered" evidence="1">
    <location>
        <begin position="1"/>
        <end position="41"/>
    </location>
</feature>
<dbReference type="AlphaFoldDB" id="A0A0C5WZS9"/>
<evidence type="ECO:0000313" key="3">
    <source>
        <dbReference type="Proteomes" id="UP000030300"/>
    </source>
</evidence>